<feature type="chain" id="PRO_5025630493" evidence="3">
    <location>
        <begin position="22"/>
        <end position="446"/>
    </location>
</feature>
<dbReference type="OrthoDB" id="9764688at2"/>
<evidence type="ECO:0000256" key="1">
    <source>
        <dbReference type="ARBA" id="ARBA00004196"/>
    </source>
</evidence>
<dbReference type="Gene3D" id="1.20.1420.20">
    <property type="entry name" value="M75 peptidase, HXXE motif"/>
    <property type="match status" value="1"/>
</dbReference>
<dbReference type="InterPro" id="IPR034982">
    <property type="entry name" value="Imelysin-like_IrpA"/>
</dbReference>
<dbReference type="InterPro" id="IPR038352">
    <property type="entry name" value="Imelysin_sf"/>
</dbReference>
<feature type="domain" description="Imelysin-like" evidence="4">
    <location>
        <begin position="63"/>
        <end position="433"/>
    </location>
</feature>
<dbReference type="Pfam" id="PF09375">
    <property type="entry name" value="Peptidase_M75"/>
    <property type="match status" value="1"/>
</dbReference>
<evidence type="ECO:0000256" key="3">
    <source>
        <dbReference type="SAM" id="SignalP"/>
    </source>
</evidence>
<protein>
    <submittedName>
        <fullName evidence="5">Imelysin</fullName>
    </submittedName>
</protein>
<keyword evidence="6" id="KW-1185">Reference proteome</keyword>
<dbReference type="EMBL" id="VZAD01000020">
    <property type="protein sequence ID" value="MQP10767.1"/>
    <property type="molecule type" value="Genomic_DNA"/>
</dbReference>
<organism evidence="5 6">
    <name type="scientific">Segatella copri</name>
    <dbReference type="NCBI Taxonomy" id="165179"/>
    <lineage>
        <taxon>Bacteria</taxon>
        <taxon>Pseudomonadati</taxon>
        <taxon>Bacteroidota</taxon>
        <taxon>Bacteroidia</taxon>
        <taxon>Bacteroidales</taxon>
        <taxon>Prevotellaceae</taxon>
        <taxon>Segatella</taxon>
    </lineage>
</organism>
<evidence type="ECO:0000259" key="4">
    <source>
        <dbReference type="Pfam" id="PF09375"/>
    </source>
</evidence>
<feature type="signal peptide" evidence="3">
    <location>
        <begin position="1"/>
        <end position="21"/>
    </location>
</feature>
<dbReference type="Proteomes" id="UP000384372">
    <property type="component" value="Unassembled WGS sequence"/>
</dbReference>
<proteinExistence type="predicted"/>
<dbReference type="AlphaFoldDB" id="A0A6A7W8H2"/>
<name>A0A6A7W8H2_9BACT</name>
<evidence type="ECO:0000313" key="6">
    <source>
        <dbReference type="Proteomes" id="UP000384372"/>
    </source>
</evidence>
<comment type="caution">
    <text evidence="5">The sequence shown here is derived from an EMBL/GenBank/DDBJ whole genome shotgun (WGS) entry which is preliminary data.</text>
</comment>
<dbReference type="GO" id="GO:0030313">
    <property type="term" value="C:cell envelope"/>
    <property type="evidence" value="ECO:0007669"/>
    <property type="project" value="UniProtKB-SubCell"/>
</dbReference>
<evidence type="ECO:0000256" key="2">
    <source>
        <dbReference type="ARBA" id="ARBA00022729"/>
    </source>
</evidence>
<dbReference type="CDD" id="cd14658">
    <property type="entry name" value="Imelysin-like_IrpA"/>
    <property type="match status" value="1"/>
</dbReference>
<keyword evidence="2 3" id="KW-0732">Signal</keyword>
<sequence>MKKIQKLALSFMMGGLALCFASCGSDDDTTFDLPDVGQATTTINSSDLAMQKTTKAYVENVVYPTYQALAKNSRELYTTCTTLYKAAEAGTMTQSQIDAACEAFKNARREWERSEAFLYGSASDNNIDPHIDSWPLDHDELVSALTNASLIAGFKSETPEKFVSDKNEQFQSVLGFHGMEFVLFREGQNRTVDAFKANETEEGMTSVKGMDELAFLAAVAGDVKNMTAMLEFTWMGDAASNDTKQVLQDNSYVFSSMRYNGFAAKGTMCYGQYLLTPAQTTGYQSWPGTINQIFVGGCSNICNEVQEQKLGQAWRVYNNQGGTTEDGEAESKDYIESPYSHRSFVDYKDNLYSIKNTLYGTRDVNATSPAANSIMSLLTSLNYPDLSKLQNALTAALKSLDDATAAQGYFLANPGSTAVKNAIDKIKDLDEELNAAGTWIGRQSAQ</sequence>
<reference evidence="5 6" key="1">
    <citation type="submission" date="2019-09" db="EMBL/GenBank/DDBJ databases">
        <title>Distinct polysaccharide growth profiles of human intestinal Prevotella copri isolates.</title>
        <authorList>
            <person name="Fehlner-Peach H."/>
            <person name="Magnabosco C."/>
            <person name="Raghavan V."/>
            <person name="Scher J.U."/>
            <person name="Tett A."/>
            <person name="Cox L.M."/>
            <person name="Gottsegen C."/>
            <person name="Watters A."/>
            <person name="Wiltshire- Gordon J.D."/>
            <person name="Segata N."/>
            <person name="Bonneau R."/>
            <person name="Littman D.R."/>
        </authorList>
    </citation>
    <scope>NUCLEOTIDE SEQUENCE [LARGE SCALE GENOMIC DNA]</scope>
    <source>
        <strain evidence="6">iAQ1173</strain>
    </source>
</reference>
<dbReference type="InterPro" id="IPR018976">
    <property type="entry name" value="Imelysin-like"/>
</dbReference>
<comment type="subcellular location">
    <subcellularLocation>
        <location evidence="1">Cell envelope</location>
    </subcellularLocation>
</comment>
<dbReference type="RefSeq" id="WP_158462633.1">
    <property type="nucleotide sequence ID" value="NZ_VZAD01000020.1"/>
</dbReference>
<gene>
    <name evidence="5" type="ORF">F7D20_02055</name>
</gene>
<accession>A0A6A7W8H2</accession>
<evidence type="ECO:0000313" key="5">
    <source>
        <dbReference type="EMBL" id="MQP10767.1"/>
    </source>
</evidence>